<dbReference type="InterPro" id="IPR016071">
    <property type="entry name" value="Staphylococal_nuclease_OB-fold"/>
</dbReference>
<dbReference type="PANTHER" id="PTHR12302:SF3">
    <property type="entry name" value="SERINE_THREONINE-PROTEIN KINASE 31"/>
    <property type="match status" value="1"/>
</dbReference>
<organism evidence="6 7">
    <name type="scientific">Sporosarcina pasteurii</name>
    <name type="common">Bacillus pasteurii</name>
    <dbReference type="NCBI Taxonomy" id="1474"/>
    <lineage>
        <taxon>Bacteria</taxon>
        <taxon>Bacillati</taxon>
        <taxon>Bacillota</taxon>
        <taxon>Bacilli</taxon>
        <taxon>Bacillales</taxon>
        <taxon>Caryophanaceae</taxon>
        <taxon>Sporosarcina</taxon>
    </lineage>
</organism>
<keyword evidence="4" id="KW-1133">Transmembrane helix</keyword>
<keyword evidence="3 6" id="KW-0378">Hydrolase</keyword>
<evidence type="ECO:0000313" key="6">
    <source>
        <dbReference type="EMBL" id="SUJ14514.1"/>
    </source>
</evidence>
<dbReference type="AlphaFoldDB" id="A0A380CA07"/>
<dbReference type="GO" id="GO:0016787">
    <property type="term" value="F:hydrolase activity"/>
    <property type="evidence" value="ECO:0007669"/>
    <property type="project" value="UniProtKB-KW"/>
</dbReference>
<dbReference type="Proteomes" id="UP000254519">
    <property type="component" value="Unassembled WGS sequence"/>
</dbReference>
<dbReference type="InterPro" id="IPR035437">
    <property type="entry name" value="SNase_OB-fold_sf"/>
</dbReference>
<evidence type="ECO:0000256" key="2">
    <source>
        <dbReference type="ARBA" id="ARBA00022759"/>
    </source>
</evidence>
<evidence type="ECO:0000256" key="1">
    <source>
        <dbReference type="ARBA" id="ARBA00022722"/>
    </source>
</evidence>
<name>A0A380CA07_SPOPA</name>
<dbReference type="OrthoDB" id="4376109at2"/>
<dbReference type="InterPro" id="IPR002071">
    <property type="entry name" value="Thermonucl_AS"/>
</dbReference>
<dbReference type="EMBL" id="UGYZ01000002">
    <property type="protein sequence ID" value="SUJ14514.1"/>
    <property type="molecule type" value="Genomic_DNA"/>
</dbReference>
<dbReference type="Pfam" id="PF00565">
    <property type="entry name" value="SNase"/>
    <property type="match status" value="1"/>
</dbReference>
<dbReference type="PROSITE" id="PS50830">
    <property type="entry name" value="TNASE_3"/>
    <property type="match status" value="1"/>
</dbReference>
<keyword evidence="4" id="KW-0472">Membrane</keyword>
<evidence type="ECO:0000256" key="3">
    <source>
        <dbReference type="ARBA" id="ARBA00022801"/>
    </source>
</evidence>
<keyword evidence="7" id="KW-1185">Reference proteome</keyword>
<dbReference type="EC" id="3.1.-.-" evidence="6"/>
<evidence type="ECO:0000256" key="4">
    <source>
        <dbReference type="SAM" id="Phobius"/>
    </source>
</evidence>
<dbReference type="GO" id="GO:0004519">
    <property type="term" value="F:endonuclease activity"/>
    <property type="evidence" value="ECO:0007669"/>
    <property type="project" value="UniProtKB-KW"/>
</dbReference>
<evidence type="ECO:0000259" key="5">
    <source>
        <dbReference type="PROSITE" id="PS50830"/>
    </source>
</evidence>
<evidence type="ECO:0000313" key="7">
    <source>
        <dbReference type="Proteomes" id="UP000254519"/>
    </source>
</evidence>
<keyword evidence="2 6" id="KW-0255">Endonuclease</keyword>
<reference evidence="6 7" key="1">
    <citation type="submission" date="2018-06" db="EMBL/GenBank/DDBJ databases">
        <authorList>
            <consortium name="Pathogen Informatics"/>
            <person name="Doyle S."/>
        </authorList>
    </citation>
    <scope>NUCLEOTIDE SEQUENCE [LARGE SCALE GENOMIC DNA]</scope>
    <source>
        <strain evidence="7">ATCC 11859 / DSM 33 / NCIB 8841 / NCTC 4822</strain>
    </source>
</reference>
<dbReference type="SUPFAM" id="SSF50199">
    <property type="entry name" value="Staphylococcal nuclease"/>
    <property type="match status" value="1"/>
</dbReference>
<dbReference type="Gene3D" id="2.40.50.90">
    <property type="match status" value="1"/>
</dbReference>
<sequence>MNHKNDTGTSRKGKRSLTSILAMIVIAAVIYFFNLEDIDEVDRTGFIPVELVHTIDGDTIKILYEGKERNVRYLLIDTPELDHKQSNHQPFAEEATKRNDELLRSGNVEIEFDVGDSEDKYGRLLAYVYVDGESVQQTLLEEGLARVAYVFEPNTKYIDMFKETEAKAESAGLGVWSIEGYVTNRGFKSIAN</sequence>
<proteinExistence type="predicted"/>
<dbReference type="PROSITE" id="PS01284">
    <property type="entry name" value="TNASE_2"/>
    <property type="match status" value="1"/>
</dbReference>
<dbReference type="CDD" id="cd00175">
    <property type="entry name" value="SNc"/>
    <property type="match status" value="1"/>
</dbReference>
<dbReference type="GO" id="GO:0003676">
    <property type="term" value="F:nucleic acid binding"/>
    <property type="evidence" value="ECO:0007669"/>
    <property type="project" value="InterPro"/>
</dbReference>
<gene>
    <name evidence="6" type="primary">yncB</name>
    <name evidence="6" type="ORF">NCTC4822_02468</name>
</gene>
<protein>
    <submittedName>
        <fullName evidence="6">Endonuclease yncB</fullName>
        <ecNumber evidence="6">3.1.-.-</ecNumber>
    </submittedName>
</protein>
<feature type="domain" description="TNase-like" evidence="5">
    <location>
        <begin position="45"/>
        <end position="178"/>
    </location>
</feature>
<dbReference type="PANTHER" id="PTHR12302">
    <property type="entry name" value="EBNA2 BINDING PROTEIN P100"/>
    <property type="match status" value="1"/>
</dbReference>
<keyword evidence="4" id="KW-0812">Transmembrane</keyword>
<accession>A0A380CA07</accession>
<dbReference type="SMART" id="SM00318">
    <property type="entry name" value="SNc"/>
    <property type="match status" value="1"/>
</dbReference>
<dbReference type="RefSeq" id="WP_115362580.1">
    <property type="nucleotide sequence ID" value="NZ_CP038012.1"/>
</dbReference>
<feature type="transmembrane region" description="Helical" evidence="4">
    <location>
        <begin position="16"/>
        <end position="33"/>
    </location>
</feature>
<keyword evidence="1" id="KW-0540">Nuclease</keyword>